<accession>A0ABS7WAU0</accession>
<organism evidence="2 3">
    <name type="scientific">Streptomyces olivaceus</name>
    <dbReference type="NCBI Taxonomy" id="47716"/>
    <lineage>
        <taxon>Bacteria</taxon>
        <taxon>Bacillati</taxon>
        <taxon>Actinomycetota</taxon>
        <taxon>Actinomycetes</taxon>
        <taxon>Kitasatosporales</taxon>
        <taxon>Streptomycetaceae</taxon>
        <taxon>Streptomyces</taxon>
    </lineage>
</organism>
<evidence type="ECO:0000256" key="1">
    <source>
        <dbReference type="SAM" id="MobiDB-lite"/>
    </source>
</evidence>
<name>A0ABS7WAU0_STROV</name>
<comment type="caution">
    <text evidence="2">The sequence shown here is derived from an EMBL/GenBank/DDBJ whole genome shotgun (WGS) entry which is preliminary data.</text>
</comment>
<evidence type="ECO:0000313" key="3">
    <source>
        <dbReference type="Proteomes" id="UP000758701"/>
    </source>
</evidence>
<evidence type="ECO:0008006" key="4">
    <source>
        <dbReference type="Google" id="ProtNLM"/>
    </source>
</evidence>
<keyword evidence="3" id="KW-1185">Reference proteome</keyword>
<dbReference type="Proteomes" id="UP000758701">
    <property type="component" value="Unassembled WGS sequence"/>
</dbReference>
<reference evidence="2 3" key="1">
    <citation type="submission" date="2021-06" db="EMBL/GenBank/DDBJ databases">
        <title>Ecological speciation of a Streptomyces species isolated from different habitats and geographic origins.</title>
        <authorList>
            <person name="Wang J."/>
        </authorList>
    </citation>
    <scope>NUCLEOTIDE SEQUENCE [LARGE SCALE GENOMIC DNA]</scope>
    <source>
        <strain evidence="2 3">FXJ8.012</strain>
    </source>
</reference>
<dbReference type="EMBL" id="JAHSTP010000012">
    <property type="protein sequence ID" value="MBZ6154618.1"/>
    <property type="molecule type" value="Genomic_DNA"/>
</dbReference>
<evidence type="ECO:0000313" key="2">
    <source>
        <dbReference type="EMBL" id="MBZ6154618.1"/>
    </source>
</evidence>
<feature type="compositionally biased region" description="Gly residues" evidence="1">
    <location>
        <begin position="164"/>
        <end position="174"/>
    </location>
</feature>
<dbReference type="RefSeq" id="WP_052410543.1">
    <property type="nucleotide sequence ID" value="NZ_JAHSST010000020.1"/>
</dbReference>
<proteinExistence type="predicted"/>
<feature type="region of interest" description="Disordered" evidence="1">
    <location>
        <begin position="1"/>
        <end position="79"/>
    </location>
</feature>
<protein>
    <recommendedName>
        <fullName evidence="4">DUF3618 domain-containing protein</fullName>
    </recommendedName>
</protein>
<gene>
    <name evidence="2" type="ORF">KVH32_26170</name>
</gene>
<sequence length="225" mass="22225">MSESVQTGAGATKQKVRTETSATAGEAKQAASQVAGKAAEQARGVAGEARQQAGSALGDLRSRAMGEAEGQTRRAAGRLRQWSSDLSGLAAHARDDSPARGLVAQAADTGSRAADYLEEQGVEGLVGDLQHFARRRPGAFLGGALLAGLAVGRLAKAAQASGNDGVGNDAGDGRTGAVADRGAVRPGQGQTVRTGPPAISAEGAAVTPPAGPSSGGAARRGRPGV</sequence>
<feature type="compositionally biased region" description="Basic and acidic residues" evidence="1">
    <location>
        <begin position="60"/>
        <end position="72"/>
    </location>
</feature>
<feature type="region of interest" description="Disordered" evidence="1">
    <location>
        <begin position="160"/>
        <end position="225"/>
    </location>
</feature>